<reference evidence="5 6" key="1">
    <citation type="submission" date="2019-08" db="EMBL/GenBank/DDBJ databases">
        <title>Amphibian skin-associated Pigmentiphaga: genome sequence and occurrence across geography and hosts.</title>
        <authorList>
            <person name="Bletz M.C."/>
            <person name="Bunk B."/>
            <person name="Sproeer C."/>
            <person name="Biwer P."/>
            <person name="Reiter S."/>
            <person name="Rabemananjara F.C.E."/>
            <person name="Schulz S."/>
            <person name="Overmann J."/>
            <person name="Vences M."/>
        </authorList>
    </citation>
    <scope>NUCLEOTIDE SEQUENCE [LARGE SCALE GENOMIC DNA]</scope>
    <source>
        <strain evidence="5 6">Mada1488</strain>
    </source>
</reference>
<dbReference type="InterPro" id="IPR036388">
    <property type="entry name" value="WH-like_DNA-bd_sf"/>
</dbReference>
<accession>A0A5C0AUQ8</accession>
<dbReference type="Gene3D" id="1.10.10.10">
    <property type="entry name" value="Winged helix-like DNA-binding domain superfamily/Winged helix DNA-binding domain"/>
    <property type="match status" value="1"/>
</dbReference>
<dbReference type="EMBL" id="CP043046">
    <property type="protein sequence ID" value="QEI05394.1"/>
    <property type="molecule type" value="Genomic_DNA"/>
</dbReference>
<name>A0A5C0AUQ8_9BURK</name>
<evidence type="ECO:0000256" key="3">
    <source>
        <dbReference type="ARBA" id="ARBA00023163"/>
    </source>
</evidence>
<dbReference type="PANTHER" id="PTHR35790:SF4">
    <property type="entry name" value="HTH-TYPE TRANSCRIPTIONAL REGULATOR PCHR"/>
    <property type="match status" value="1"/>
</dbReference>
<evidence type="ECO:0000256" key="2">
    <source>
        <dbReference type="ARBA" id="ARBA00023125"/>
    </source>
</evidence>
<keyword evidence="2" id="KW-0238">DNA-binding</keyword>
<keyword evidence="6" id="KW-1185">Reference proteome</keyword>
<keyword evidence="3" id="KW-0804">Transcription</keyword>
<dbReference type="PANTHER" id="PTHR35790">
    <property type="entry name" value="HTH-TYPE TRANSCRIPTIONAL REGULATOR PCHR"/>
    <property type="match status" value="1"/>
</dbReference>
<evidence type="ECO:0000313" key="5">
    <source>
        <dbReference type="EMBL" id="QEI05394.1"/>
    </source>
</evidence>
<dbReference type="InterPro" id="IPR052067">
    <property type="entry name" value="Metal_resp_HTH_trans_reg"/>
</dbReference>
<dbReference type="KEGG" id="pacr:FXN63_05710"/>
<dbReference type="GO" id="GO:0003700">
    <property type="term" value="F:DNA-binding transcription factor activity"/>
    <property type="evidence" value="ECO:0007669"/>
    <property type="project" value="InterPro"/>
</dbReference>
<protein>
    <submittedName>
        <fullName evidence="5">Winged helix-turn-helix transcriptional regulator</fullName>
    </submittedName>
</protein>
<evidence type="ECO:0000313" key="6">
    <source>
        <dbReference type="Proteomes" id="UP000325161"/>
    </source>
</evidence>
<dbReference type="InterPro" id="IPR055166">
    <property type="entry name" value="Transc_reg_Sar_Rot_HTH"/>
</dbReference>
<evidence type="ECO:0000259" key="4">
    <source>
        <dbReference type="PROSITE" id="PS50995"/>
    </source>
</evidence>
<dbReference type="RefSeq" id="WP_148813573.1">
    <property type="nucleotide sequence ID" value="NZ_CP043046.1"/>
</dbReference>
<dbReference type="OrthoDB" id="8654642at2"/>
<evidence type="ECO:0000256" key="1">
    <source>
        <dbReference type="ARBA" id="ARBA00023015"/>
    </source>
</evidence>
<dbReference type="InterPro" id="IPR036390">
    <property type="entry name" value="WH_DNA-bd_sf"/>
</dbReference>
<dbReference type="Pfam" id="PF22381">
    <property type="entry name" value="Staph_reg_Sar_Rot"/>
    <property type="match status" value="1"/>
</dbReference>
<dbReference type="AlphaFoldDB" id="A0A5C0AUQ8"/>
<dbReference type="InterPro" id="IPR000835">
    <property type="entry name" value="HTH_MarR-typ"/>
</dbReference>
<dbReference type="Proteomes" id="UP000325161">
    <property type="component" value="Chromosome"/>
</dbReference>
<feature type="domain" description="HTH marR-type" evidence="4">
    <location>
        <begin position="1"/>
        <end position="163"/>
    </location>
</feature>
<sequence length="177" mass="20246">MRFPAVSDHVPMPGADKLDTLLATKLWRNPCWFSFRINNLALQFNSAVYGWIEEQYGLLRPEFVVLYSVGLQDGTAATNIARSSGFPRNTLSRATQKLFERQLIRRDLDPHDGRSYVLRLTDAGRKIYDDAMVIMCEREELMLGTLTPGEQHMLYELLAKAIVDSPNWPETIQTPSR</sequence>
<proteinExistence type="predicted"/>
<dbReference type="PROSITE" id="PS50995">
    <property type="entry name" value="HTH_MARR_2"/>
    <property type="match status" value="1"/>
</dbReference>
<gene>
    <name evidence="5" type="ORF">FXN63_05710</name>
</gene>
<keyword evidence="1" id="KW-0805">Transcription regulation</keyword>
<dbReference type="SUPFAM" id="SSF46785">
    <property type="entry name" value="Winged helix' DNA-binding domain"/>
    <property type="match status" value="1"/>
</dbReference>
<dbReference type="GO" id="GO:0003677">
    <property type="term" value="F:DNA binding"/>
    <property type="evidence" value="ECO:0007669"/>
    <property type="project" value="UniProtKB-KW"/>
</dbReference>
<dbReference type="SMART" id="SM00347">
    <property type="entry name" value="HTH_MARR"/>
    <property type="match status" value="1"/>
</dbReference>
<organism evidence="5 6">
    <name type="scientific">Pigmentiphaga aceris</name>
    <dbReference type="NCBI Taxonomy" id="1940612"/>
    <lineage>
        <taxon>Bacteria</taxon>
        <taxon>Pseudomonadati</taxon>
        <taxon>Pseudomonadota</taxon>
        <taxon>Betaproteobacteria</taxon>
        <taxon>Burkholderiales</taxon>
        <taxon>Alcaligenaceae</taxon>
        <taxon>Pigmentiphaga</taxon>
    </lineage>
</organism>